<dbReference type="PANTHER" id="PTHR35882">
    <property type="entry name" value="PELA"/>
    <property type="match status" value="1"/>
</dbReference>
<dbReference type="PROSITE" id="PS51257">
    <property type="entry name" value="PROKAR_LIPOPROTEIN"/>
    <property type="match status" value="1"/>
</dbReference>
<gene>
    <name evidence="2" type="ORF">HDF22_003897</name>
</gene>
<keyword evidence="2" id="KW-0030">Aminoacyl-tRNA synthetase</keyword>
<dbReference type="SUPFAM" id="SSF51445">
    <property type="entry name" value="(Trans)glycosidases"/>
    <property type="match status" value="1"/>
</dbReference>
<dbReference type="InterPro" id="IPR004352">
    <property type="entry name" value="GH114_TIM-barrel"/>
</dbReference>
<dbReference type="EMBL" id="JACHCA010000011">
    <property type="protein sequence ID" value="MBB6129765.1"/>
    <property type="molecule type" value="Genomic_DNA"/>
</dbReference>
<accession>A0A841JN45</accession>
<name>A0A841JN45_9SPHI</name>
<evidence type="ECO:0000259" key="1">
    <source>
        <dbReference type="Pfam" id="PF03537"/>
    </source>
</evidence>
<proteinExistence type="predicted"/>
<dbReference type="InterPro" id="IPR016062">
    <property type="entry name" value="TM1410-rel"/>
</dbReference>
<dbReference type="GO" id="GO:0004817">
    <property type="term" value="F:cysteine-tRNA ligase activity"/>
    <property type="evidence" value="ECO:0007669"/>
    <property type="project" value="UniProtKB-EC"/>
</dbReference>
<comment type="caution">
    <text evidence="2">The sequence shown here is derived from an EMBL/GenBank/DDBJ whole genome shotgun (WGS) entry which is preliminary data.</text>
</comment>
<evidence type="ECO:0000313" key="2">
    <source>
        <dbReference type="EMBL" id="MBB6129765.1"/>
    </source>
</evidence>
<keyword evidence="2" id="KW-0436">Ligase</keyword>
<dbReference type="InterPro" id="IPR013785">
    <property type="entry name" value="Aldolase_TIM"/>
</dbReference>
<dbReference type="Pfam" id="PF03537">
    <property type="entry name" value="Glyco_hydro_114"/>
    <property type="match status" value="1"/>
</dbReference>
<dbReference type="InterPro" id="IPR017853">
    <property type="entry name" value="GH"/>
</dbReference>
<dbReference type="EC" id="6.1.1.16" evidence="2"/>
<dbReference type="Gene3D" id="3.20.20.70">
    <property type="entry name" value="Aldolase class I"/>
    <property type="match status" value="2"/>
</dbReference>
<feature type="domain" description="Glycoside-hydrolase family GH114 TIM-barrel" evidence="1">
    <location>
        <begin position="231"/>
        <end position="328"/>
    </location>
</feature>
<dbReference type="RefSeq" id="WP_183588758.1">
    <property type="nucleotide sequence ID" value="NZ_JACHCA010000011.1"/>
</dbReference>
<organism evidence="2 3">
    <name type="scientific">Mucilaginibacter lappiensis</name>
    <dbReference type="NCBI Taxonomy" id="354630"/>
    <lineage>
        <taxon>Bacteria</taxon>
        <taxon>Pseudomonadati</taxon>
        <taxon>Bacteroidota</taxon>
        <taxon>Sphingobacteriia</taxon>
        <taxon>Sphingobacteriales</taxon>
        <taxon>Sphingobacteriaceae</taxon>
        <taxon>Mucilaginibacter</taxon>
    </lineage>
</organism>
<dbReference type="Proteomes" id="UP000548326">
    <property type="component" value="Unassembled WGS sequence"/>
</dbReference>
<dbReference type="AlphaFoldDB" id="A0A841JN45"/>
<dbReference type="PANTHER" id="PTHR35882:SF2">
    <property type="entry name" value="PELA"/>
    <property type="match status" value="1"/>
</dbReference>
<dbReference type="PRINTS" id="PR01545">
    <property type="entry name" value="THEMAYE10DUF"/>
</dbReference>
<reference evidence="2 3" key="1">
    <citation type="submission" date="2020-08" db="EMBL/GenBank/DDBJ databases">
        <title>Genomic Encyclopedia of Type Strains, Phase IV (KMG-V): Genome sequencing to study the core and pangenomes of soil and plant-associated prokaryotes.</title>
        <authorList>
            <person name="Whitman W."/>
        </authorList>
    </citation>
    <scope>NUCLEOTIDE SEQUENCE [LARGE SCALE GENOMIC DNA]</scope>
    <source>
        <strain evidence="2 3">MP601</strain>
    </source>
</reference>
<sequence length="334" mass="37687">MKKIPLLLLVVLLCACKKNNQEIAIDKNKTNASVNIDYKQEMRNFVIGISKYAKSTNPKFAVIPQNGIPLVTVDGESTSAPSTAYLNAIDGNGQEDLYYGYDNDDQATDSAVTNNLRGYLDISKANGKKILVTDYCSTPSNMTRSYQVNWANGYISFAADERDLNNIPTFPAKINNENANVITSLSQAKNFLYLILPEKFSSKADFIKAVTATNYDALIMDAYFEKVAFTSAEVNALKKKANGGKRIVISYMTIGEAENYRYYWQNSWKPGNPVWLDAENPKWKGNFKVKYWNKDWQNIIYGNDNSYLKKILNAGFDGVYLDIIDAFEYYEGKN</sequence>
<protein>
    <submittedName>
        <fullName evidence="2">Cysteinyl-tRNA synthetase</fullName>
        <ecNumber evidence="2">6.1.1.16</ecNumber>
    </submittedName>
</protein>
<evidence type="ECO:0000313" key="3">
    <source>
        <dbReference type="Proteomes" id="UP000548326"/>
    </source>
</evidence>